<dbReference type="AlphaFoldDB" id="A0A7V8V135"/>
<evidence type="ECO:0000313" key="2">
    <source>
        <dbReference type="Proteomes" id="UP000551616"/>
    </source>
</evidence>
<dbReference type="Gene3D" id="3.40.50.150">
    <property type="entry name" value="Vaccinia Virus protein VP39"/>
    <property type="match status" value="1"/>
</dbReference>
<reference evidence="1 2" key="1">
    <citation type="submission" date="2020-05" db="EMBL/GenBank/DDBJ databases">
        <title>Bremerella alba sp. nov., a novel planctomycete isolated from the surface of the macroalga Fucus spiralis.</title>
        <authorList>
            <person name="Godinho O."/>
            <person name="Botelho R."/>
            <person name="Albuquerque L."/>
            <person name="Wiegand S."/>
            <person name="Da Costa M.S."/>
            <person name="Lobo-Da-Cunha A."/>
            <person name="Jogler C."/>
            <person name="Lage O.M."/>
        </authorList>
    </citation>
    <scope>NUCLEOTIDE SEQUENCE [LARGE SCALE GENOMIC DNA]</scope>
    <source>
        <strain evidence="1 2">FF15</strain>
    </source>
</reference>
<keyword evidence="2" id="KW-1185">Reference proteome</keyword>
<dbReference type="EMBL" id="JABRWO010000001">
    <property type="protein sequence ID" value="MBA2112901.1"/>
    <property type="molecule type" value="Genomic_DNA"/>
</dbReference>
<dbReference type="PANTHER" id="PTHR43861">
    <property type="entry name" value="TRANS-ACONITATE 2-METHYLTRANSFERASE-RELATED"/>
    <property type="match status" value="1"/>
</dbReference>
<accession>A0A7V8V135</accession>
<protein>
    <recommendedName>
        <fullName evidence="3">Class I SAM-dependent methyltransferase</fullName>
    </recommendedName>
</protein>
<dbReference type="Pfam" id="PF13489">
    <property type="entry name" value="Methyltransf_23"/>
    <property type="match status" value="1"/>
</dbReference>
<organism evidence="1 2">
    <name type="scientific">Bremerella alba</name>
    <dbReference type="NCBI Taxonomy" id="980252"/>
    <lineage>
        <taxon>Bacteria</taxon>
        <taxon>Pseudomonadati</taxon>
        <taxon>Planctomycetota</taxon>
        <taxon>Planctomycetia</taxon>
        <taxon>Pirellulales</taxon>
        <taxon>Pirellulaceae</taxon>
        <taxon>Bremerella</taxon>
    </lineage>
</organism>
<dbReference type="Proteomes" id="UP000551616">
    <property type="component" value="Unassembled WGS sequence"/>
</dbReference>
<dbReference type="CDD" id="cd02440">
    <property type="entry name" value="AdoMet_MTases"/>
    <property type="match status" value="1"/>
</dbReference>
<evidence type="ECO:0008006" key="3">
    <source>
        <dbReference type="Google" id="ProtNLM"/>
    </source>
</evidence>
<name>A0A7V8V135_9BACT</name>
<evidence type="ECO:0000313" key="1">
    <source>
        <dbReference type="EMBL" id="MBA2112901.1"/>
    </source>
</evidence>
<proteinExistence type="predicted"/>
<gene>
    <name evidence="1" type="ORF">HOV93_00420</name>
</gene>
<comment type="caution">
    <text evidence="1">The sequence shown here is derived from an EMBL/GenBank/DDBJ whole genome shotgun (WGS) entry which is preliminary data.</text>
</comment>
<dbReference type="InterPro" id="IPR029063">
    <property type="entry name" value="SAM-dependent_MTases_sf"/>
</dbReference>
<dbReference type="RefSeq" id="WP_207394436.1">
    <property type="nucleotide sequence ID" value="NZ_JABRWO010000001.1"/>
</dbReference>
<dbReference type="SUPFAM" id="SSF53335">
    <property type="entry name" value="S-adenosyl-L-methionine-dependent methyltransferases"/>
    <property type="match status" value="1"/>
</dbReference>
<sequence length="301" mass="34522">MKWLKRIRDKARRRIRSIRQSIYSRLTNAEQRREIKELQDELFSVPPLPPIQFLSDPLANWLSTAREEMSEFLAEEDGISDEEHQYLLMQMFFRGPVDKIREEQREILDSIEVDESIHSLPVWDLGCGRGELLQVLNEAGFRAVGIDKSALMIKKMKDLGLEALHGDAIDELQKTPDGSLCGITAFHVIEHMPFEVVLELLRASYQKLAPGGFLLLETPNPFCFESLSFFHTDQTHVRPIQPYQLAFLVETAGFADTRLHFTAPVPTTRRHQTHNFMQLYQNHGIVAKKPLASDACLKKVA</sequence>